<feature type="domain" description="C2H2-type" evidence="13">
    <location>
        <begin position="821"/>
        <end position="847"/>
    </location>
</feature>
<evidence type="ECO:0000256" key="1">
    <source>
        <dbReference type="ARBA" id="ARBA00004123"/>
    </source>
</evidence>
<dbReference type="InterPro" id="IPR013087">
    <property type="entry name" value="Znf_C2H2_type"/>
</dbReference>
<dbReference type="InterPro" id="IPR003347">
    <property type="entry name" value="JmjC_dom"/>
</dbReference>
<dbReference type="InterPro" id="IPR041070">
    <property type="entry name" value="JHD"/>
</dbReference>
<accession>A0A1I8IYT5</accession>
<keyword evidence="10" id="KW-0862">Zinc</keyword>
<evidence type="ECO:0000256" key="10">
    <source>
        <dbReference type="PROSITE-ProRule" id="PRU00042"/>
    </source>
</evidence>
<dbReference type="GO" id="GO:0051213">
    <property type="term" value="F:dioxygenase activity"/>
    <property type="evidence" value="ECO:0007669"/>
    <property type="project" value="UniProtKB-KW"/>
</dbReference>
<evidence type="ECO:0000313" key="15">
    <source>
        <dbReference type="Proteomes" id="UP000095280"/>
    </source>
</evidence>
<keyword evidence="8" id="KW-0804">Transcription</keyword>
<evidence type="ECO:0000256" key="4">
    <source>
        <dbReference type="ARBA" id="ARBA00022964"/>
    </source>
</evidence>
<dbReference type="InterPro" id="IPR050690">
    <property type="entry name" value="JHDM1_Histone_Demethylase"/>
</dbReference>
<evidence type="ECO:0000256" key="9">
    <source>
        <dbReference type="ARBA" id="ARBA00023242"/>
    </source>
</evidence>
<evidence type="ECO:0000256" key="3">
    <source>
        <dbReference type="ARBA" id="ARBA00022853"/>
    </source>
</evidence>
<keyword evidence="10" id="KW-0863">Zinc-finger</keyword>
<keyword evidence="3" id="KW-0156">Chromatin regulator</keyword>
<keyword evidence="7" id="KW-0805">Transcription regulation</keyword>
<protein>
    <submittedName>
        <fullName evidence="16">JmjC domain-containing protein</fullName>
    </submittedName>
</protein>
<dbReference type="SMART" id="SM00355">
    <property type="entry name" value="ZnF_C2H2"/>
    <property type="match status" value="3"/>
</dbReference>
<feature type="transmembrane region" description="Helical" evidence="12">
    <location>
        <begin position="6"/>
        <end position="29"/>
    </location>
</feature>
<evidence type="ECO:0000256" key="2">
    <source>
        <dbReference type="ARBA" id="ARBA00022723"/>
    </source>
</evidence>
<dbReference type="PROSITE" id="PS51184">
    <property type="entry name" value="JMJC"/>
    <property type="match status" value="1"/>
</dbReference>
<dbReference type="SUPFAM" id="SSF51197">
    <property type="entry name" value="Clavaminate synthase-like"/>
    <property type="match status" value="1"/>
</dbReference>
<dbReference type="Proteomes" id="UP000095280">
    <property type="component" value="Unplaced"/>
</dbReference>
<organism evidence="15 16">
    <name type="scientific">Macrostomum lignano</name>
    <dbReference type="NCBI Taxonomy" id="282301"/>
    <lineage>
        <taxon>Eukaryota</taxon>
        <taxon>Metazoa</taxon>
        <taxon>Spiralia</taxon>
        <taxon>Lophotrochozoa</taxon>
        <taxon>Platyhelminthes</taxon>
        <taxon>Rhabditophora</taxon>
        <taxon>Macrostomorpha</taxon>
        <taxon>Macrostomida</taxon>
        <taxon>Macrostomidae</taxon>
        <taxon>Macrostomum</taxon>
    </lineage>
</organism>
<feature type="region of interest" description="Disordered" evidence="11">
    <location>
        <begin position="273"/>
        <end position="300"/>
    </location>
</feature>
<keyword evidence="12" id="KW-0472">Membrane</keyword>
<dbReference type="AlphaFoldDB" id="A0A1I8IYT5"/>
<evidence type="ECO:0000256" key="8">
    <source>
        <dbReference type="ARBA" id="ARBA00023163"/>
    </source>
</evidence>
<evidence type="ECO:0000256" key="5">
    <source>
        <dbReference type="ARBA" id="ARBA00023002"/>
    </source>
</evidence>
<keyword evidence="5" id="KW-0560">Oxidoreductase</keyword>
<keyword evidence="4" id="KW-0223">Dioxygenase</keyword>
<dbReference type="GO" id="GO:0005634">
    <property type="term" value="C:nucleus"/>
    <property type="evidence" value="ECO:0007669"/>
    <property type="project" value="UniProtKB-SubCell"/>
</dbReference>
<sequence length="847" mass="94592">FLPGLTILLGIAVIVLSLILLVICCRHYCPCCRWYRRDHRFNYNDNNNIEQFYDHSDASVGGAFLHDALVGKKHVPVIFAEELEAAAEVEAMSLGTSRPMVLPVERPPVEMPAIFDDEEENGEHMDADEAVRMVGGVGSFERLRYDRSVYRLVDGSNLLDVLHGSRFAKPIVVDKLDQLEMAVPPDTLSVSEAVRLAGGQREVDVINVVEQRDFRMQLADFATWWLSENRSRSGRLLNLLSLEISDSELGDMVQAPLAVRQLSLVNRCWPADQPTPEAPASNKENPVNADELQTSDQSEKDFDIEERPELLKFCLLSPAGSYTDFHIDFGGSSVWYHVLWGEKVFYLLPPNDGNLACYETWMLSSSSSTIFLGDRCARGPRVLRVTAGQTVLLPSGWVHAVYTPIDSMVFGGNFLHTYSLPMQIRIYKMELRLETEPRFQFPYFEKLHWLAAKLICDEFEAKKNNCGDSCSTASAYGSSKDDKDDDSKLAFKERRSLCRYLWAILSDWYANRSRAEPSIQRYFLPTVTSIGGNNEAAAHTDADSPARLLDRLKLLGSWAKHPTLPLVQKQRKQLKTSKRPASLSGSRGRSSAAKKPRLGPRQTRVLMPPPDLSAVEFQRMMSAFVQLQRLSGDQQADKASQLAAHLKFEAGPDSELVGSDGAGGACETTVVGEASAAGALRTVSPRRSKAEAFMKLRDKAPRMAAEPISPKAVLTRKVRLLPMSEQQPQKQSFTRSLCMECGDRFTCVELLMMHHLQQHSRRVPSSACICPHCYLVLPTPDRILKHIAALHLRFTDSVGNSPIANGANRLADKGADSGAEYFCGICRKFFRHKTSLTRHNRNFHSGA</sequence>
<dbReference type="SMART" id="SM00558">
    <property type="entry name" value="JmjC"/>
    <property type="match status" value="1"/>
</dbReference>
<evidence type="ECO:0000256" key="6">
    <source>
        <dbReference type="ARBA" id="ARBA00023004"/>
    </source>
</evidence>
<evidence type="ECO:0000313" key="16">
    <source>
        <dbReference type="WBParaSite" id="maker-uti_cns_0045364-snap-gene-3.5-mRNA-1"/>
    </source>
</evidence>
<dbReference type="PANTHER" id="PTHR23123">
    <property type="entry name" value="PHD/F-BOX CONTAINING PROTEIN"/>
    <property type="match status" value="1"/>
</dbReference>
<evidence type="ECO:0000256" key="12">
    <source>
        <dbReference type="SAM" id="Phobius"/>
    </source>
</evidence>
<dbReference type="Gene3D" id="2.60.120.650">
    <property type="entry name" value="Cupin"/>
    <property type="match status" value="1"/>
</dbReference>
<keyword evidence="15" id="KW-1185">Reference proteome</keyword>
<comment type="subcellular location">
    <subcellularLocation>
        <location evidence="1">Nucleus</location>
    </subcellularLocation>
</comment>
<keyword evidence="12" id="KW-1133">Transmembrane helix</keyword>
<evidence type="ECO:0000259" key="13">
    <source>
        <dbReference type="PROSITE" id="PS50157"/>
    </source>
</evidence>
<proteinExistence type="predicted"/>
<name>A0A1I8IYT5_9PLAT</name>
<evidence type="ECO:0000259" key="14">
    <source>
        <dbReference type="PROSITE" id="PS51184"/>
    </source>
</evidence>
<feature type="domain" description="JmjC" evidence="14">
    <location>
        <begin position="244"/>
        <end position="431"/>
    </location>
</feature>
<feature type="domain" description="C2H2-type" evidence="13">
    <location>
        <begin position="736"/>
        <end position="764"/>
    </location>
</feature>
<evidence type="ECO:0000256" key="7">
    <source>
        <dbReference type="ARBA" id="ARBA00023015"/>
    </source>
</evidence>
<feature type="compositionally biased region" description="Basic residues" evidence="11">
    <location>
        <begin position="569"/>
        <end position="578"/>
    </location>
</feature>
<keyword evidence="6" id="KW-0408">Iron</keyword>
<keyword evidence="2" id="KW-0479">Metal-binding</keyword>
<dbReference type="PROSITE" id="PS00028">
    <property type="entry name" value="ZINC_FINGER_C2H2_1"/>
    <property type="match status" value="2"/>
</dbReference>
<feature type="region of interest" description="Disordered" evidence="11">
    <location>
        <begin position="566"/>
        <end position="608"/>
    </location>
</feature>
<dbReference type="Pfam" id="PF17811">
    <property type="entry name" value="JHD"/>
    <property type="match status" value="1"/>
</dbReference>
<dbReference type="GO" id="GO:0008270">
    <property type="term" value="F:zinc ion binding"/>
    <property type="evidence" value="ECO:0007669"/>
    <property type="project" value="UniProtKB-KW"/>
</dbReference>
<dbReference type="PROSITE" id="PS50157">
    <property type="entry name" value="ZINC_FINGER_C2H2_2"/>
    <property type="match status" value="2"/>
</dbReference>
<keyword evidence="9" id="KW-0539">Nucleus</keyword>
<dbReference type="GO" id="GO:0006325">
    <property type="term" value="P:chromatin organization"/>
    <property type="evidence" value="ECO:0007669"/>
    <property type="project" value="UniProtKB-KW"/>
</dbReference>
<reference evidence="16" key="1">
    <citation type="submission" date="2016-11" db="UniProtKB">
        <authorList>
            <consortium name="WormBaseParasite"/>
        </authorList>
    </citation>
    <scope>IDENTIFICATION</scope>
</reference>
<keyword evidence="12" id="KW-0812">Transmembrane</keyword>
<dbReference type="WBParaSite" id="maker-uti_cns_0045364-snap-gene-3.5-mRNA-1">
    <property type="protein sequence ID" value="maker-uti_cns_0045364-snap-gene-3.5-mRNA-1"/>
    <property type="gene ID" value="maker-uti_cns_0045364-snap-gene-3.5"/>
</dbReference>
<evidence type="ECO:0000256" key="11">
    <source>
        <dbReference type="SAM" id="MobiDB-lite"/>
    </source>
</evidence>